<protein>
    <submittedName>
        <fullName evidence="4">4-hydroxy-tetrahydrodipicolinate synthase</fullName>
    </submittedName>
</protein>
<dbReference type="SMART" id="SM01130">
    <property type="entry name" value="DHDPS"/>
    <property type="match status" value="1"/>
</dbReference>
<dbReference type="Pfam" id="PF00701">
    <property type="entry name" value="DHDPS"/>
    <property type="match status" value="1"/>
</dbReference>
<evidence type="ECO:0000313" key="5">
    <source>
        <dbReference type="Proteomes" id="UP000031982"/>
    </source>
</evidence>
<comment type="similarity">
    <text evidence="1 3">Belongs to the DapA family.</text>
</comment>
<dbReference type="PRINTS" id="PR00146">
    <property type="entry name" value="DHPICSNTHASE"/>
</dbReference>
<evidence type="ECO:0000256" key="2">
    <source>
        <dbReference type="ARBA" id="ARBA00023239"/>
    </source>
</evidence>
<accession>A0ABR5AZF0</accession>
<dbReference type="PANTHER" id="PTHR12128">
    <property type="entry name" value="DIHYDRODIPICOLINATE SYNTHASE"/>
    <property type="match status" value="1"/>
</dbReference>
<proteinExistence type="inferred from homology"/>
<dbReference type="CDD" id="cd00408">
    <property type="entry name" value="DHDPS-like"/>
    <property type="match status" value="1"/>
</dbReference>
<dbReference type="Gene3D" id="3.20.20.70">
    <property type="entry name" value="Aldolase class I"/>
    <property type="match status" value="1"/>
</dbReference>
<dbReference type="PIRSF" id="PIRSF001365">
    <property type="entry name" value="DHDPS"/>
    <property type="match status" value="1"/>
</dbReference>
<keyword evidence="2 3" id="KW-0456">Lyase</keyword>
<gene>
    <name evidence="4" type="ORF">SD77_2571</name>
</gene>
<dbReference type="RefSeq" id="WP_041096617.1">
    <property type="nucleotide sequence ID" value="NZ_JARTHD010000020.1"/>
</dbReference>
<evidence type="ECO:0000313" key="4">
    <source>
        <dbReference type="EMBL" id="KIL80117.1"/>
    </source>
</evidence>
<dbReference type="PANTHER" id="PTHR12128:SF66">
    <property type="entry name" value="4-HYDROXY-2-OXOGLUTARATE ALDOLASE, MITOCHONDRIAL"/>
    <property type="match status" value="1"/>
</dbReference>
<organism evidence="4 5">
    <name type="scientific">Bacillus badius</name>
    <dbReference type="NCBI Taxonomy" id="1455"/>
    <lineage>
        <taxon>Bacteria</taxon>
        <taxon>Bacillati</taxon>
        <taxon>Bacillota</taxon>
        <taxon>Bacilli</taxon>
        <taxon>Bacillales</taxon>
        <taxon>Bacillaceae</taxon>
        <taxon>Pseudobacillus</taxon>
    </lineage>
</organism>
<dbReference type="EMBL" id="JXLP01000002">
    <property type="protein sequence ID" value="KIL80117.1"/>
    <property type="molecule type" value="Genomic_DNA"/>
</dbReference>
<keyword evidence="5" id="KW-1185">Reference proteome</keyword>
<dbReference type="InterPro" id="IPR002220">
    <property type="entry name" value="DapA-like"/>
</dbReference>
<evidence type="ECO:0000256" key="3">
    <source>
        <dbReference type="PIRNR" id="PIRNR001365"/>
    </source>
</evidence>
<reference evidence="4 5" key="1">
    <citation type="submission" date="2015-01" db="EMBL/GenBank/DDBJ databases">
        <title>Genome Assembly of Bacillus badius MTCC 1458.</title>
        <authorList>
            <person name="Verma A."/>
            <person name="Khatri I."/>
            <person name="Mual P."/>
            <person name="Subramanian S."/>
            <person name="Krishnamurthi S."/>
        </authorList>
    </citation>
    <scope>NUCLEOTIDE SEQUENCE [LARGE SCALE GENOMIC DNA]</scope>
    <source>
        <strain evidence="4 5">MTCC 1458</strain>
    </source>
</reference>
<dbReference type="SUPFAM" id="SSF51569">
    <property type="entry name" value="Aldolase"/>
    <property type="match status" value="1"/>
</dbReference>
<dbReference type="InterPro" id="IPR013785">
    <property type="entry name" value="Aldolase_TIM"/>
</dbReference>
<evidence type="ECO:0000256" key="1">
    <source>
        <dbReference type="ARBA" id="ARBA00007592"/>
    </source>
</evidence>
<dbReference type="Proteomes" id="UP000031982">
    <property type="component" value="Unassembled WGS sequence"/>
</dbReference>
<comment type="caution">
    <text evidence="4">The sequence shown here is derived from an EMBL/GenBank/DDBJ whole genome shotgun (WGS) entry which is preliminary data.</text>
</comment>
<name>A0ABR5AZF0_BACBA</name>
<sequence>MKNFNVAIPTPFHEDESIYFESFNPIVEYLTYNGIESLLVSATTGEQNSMSIEERVQIIDYFNQQKFKHVELMFGVSATRTKDAIKLIEKLNDSVFDAILIQFPPYIQPTQEQAVFYINELLGRTTKRVVLYNNPFRTGFELSAESLEALMSQKHANLVGLKEESDVKRHKNTSLPKDFIMFAGGDVNFTEKVREGCNGLSSMVGNVYPKEMKQAFNDLLMNKPVDLRNINQLINEVTQHQTIINIKKHYNSLGIKVGSCRSPIKDI</sequence>